<evidence type="ECO:0000256" key="6">
    <source>
        <dbReference type="ARBA" id="ARBA00023136"/>
    </source>
</evidence>
<name>A0A839SWB9_9PROT</name>
<feature type="transmembrane region" description="Helical" evidence="7">
    <location>
        <begin position="275"/>
        <end position="296"/>
    </location>
</feature>
<evidence type="ECO:0000256" key="4">
    <source>
        <dbReference type="ARBA" id="ARBA00022692"/>
    </source>
</evidence>
<organism evidence="8 9">
    <name type="scientific">Limibacillus halophilus</name>
    <dbReference type="NCBI Taxonomy" id="1579333"/>
    <lineage>
        <taxon>Bacteria</taxon>
        <taxon>Pseudomonadati</taxon>
        <taxon>Pseudomonadota</taxon>
        <taxon>Alphaproteobacteria</taxon>
        <taxon>Rhodospirillales</taxon>
        <taxon>Rhodovibrionaceae</taxon>
        <taxon>Limibacillus</taxon>
    </lineage>
</organism>
<dbReference type="GO" id="GO:0005886">
    <property type="term" value="C:plasma membrane"/>
    <property type="evidence" value="ECO:0007669"/>
    <property type="project" value="UniProtKB-SubCell"/>
</dbReference>
<evidence type="ECO:0000256" key="2">
    <source>
        <dbReference type="ARBA" id="ARBA00007977"/>
    </source>
</evidence>
<feature type="transmembrane region" description="Helical" evidence="7">
    <location>
        <begin position="308"/>
        <end position="331"/>
    </location>
</feature>
<keyword evidence="6 7" id="KW-0472">Membrane</keyword>
<gene>
    <name evidence="8" type="ORF">FHR98_002293</name>
</gene>
<keyword evidence="3" id="KW-1003">Cell membrane</keyword>
<evidence type="ECO:0000256" key="3">
    <source>
        <dbReference type="ARBA" id="ARBA00022475"/>
    </source>
</evidence>
<proteinExistence type="inferred from homology"/>
<comment type="caution">
    <text evidence="8">The sequence shown here is derived from an EMBL/GenBank/DDBJ whole genome shotgun (WGS) entry which is preliminary data.</text>
</comment>
<comment type="similarity">
    <text evidence="2">Belongs to the UPF0324 family.</text>
</comment>
<dbReference type="EMBL" id="JACHXA010000006">
    <property type="protein sequence ID" value="MBB3065990.1"/>
    <property type="molecule type" value="Genomic_DNA"/>
</dbReference>
<dbReference type="PANTHER" id="PTHR30106">
    <property type="entry name" value="INNER MEMBRANE PROTEIN YEIH-RELATED"/>
    <property type="match status" value="1"/>
</dbReference>
<reference evidence="8 9" key="1">
    <citation type="submission" date="2020-08" db="EMBL/GenBank/DDBJ databases">
        <title>Genomic Encyclopedia of Type Strains, Phase III (KMG-III): the genomes of soil and plant-associated and newly described type strains.</title>
        <authorList>
            <person name="Whitman W."/>
        </authorList>
    </citation>
    <scope>NUCLEOTIDE SEQUENCE [LARGE SCALE GENOMIC DNA]</scope>
    <source>
        <strain evidence="8 9">CECT 8803</strain>
    </source>
</reference>
<accession>A0A839SWB9</accession>
<evidence type="ECO:0000256" key="5">
    <source>
        <dbReference type="ARBA" id="ARBA00022989"/>
    </source>
</evidence>
<evidence type="ECO:0000313" key="8">
    <source>
        <dbReference type="EMBL" id="MBB3065990.1"/>
    </source>
</evidence>
<comment type="subcellular location">
    <subcellularLocation>
        <location evidence="1">Cell membrane</location>
        <topology evidence="1">Multi-pass membrane protein</topology>
    </subcellularLocation>
</comment>
<feature type="transmembrane region" description="Helical" evidence="7">
    <location>
        <begin position="157"/>
        <end position="178"/>
    </location>
</feature>
<dbReference type="Proteomes" id="UP000581135">
    <property type="component" value="Unassembled WGS sequence"/>
</dbReference>
<evidence type="ECO:0000256" key="7">
    <source>
        <dbReference type="SAM" id="Phobius"/>
    </source>
</evidence>
<feature type="transmembrane region" description="Helical" evidence="7">
    <location>
        <begin position="190"/>
        <end position="210"/>
    </location>
</feature>
<evidence type="ECO:0000313" key="9">
    <source>
        <dbReference type="Proteomes" id="UP000581135"/>
    </source>
</evidence>
<feature type="transmembrane region" description="Helical" evidence="7">
    <location>
        <begin position="216"/>
        <end position="238"/>
    </location>
</feature>
<dbReference type="PANTHER" id="PTHR30106:SF2">
    <property type="entry name" value="UPF0324 INNER MEMBRANE PROTEIN YEIH"/>
    <property type="match status" value="1"/>
</dbReference>
<dbReference type="RefSeq" id="WP_246377763.1">
    <property type="nucleotide sequence ID" value="NZ_JACHXA010000006.1"/>
</dbReference>
<keyword evidence="9" id="KW-1185">Reference proteome</keyword>
<keyword evidence="5 7" id="KW-1133">Transmembrane helix</keyword>
<protein>
    <submittedName>
        <fullName evidence="8">Putative integral membrane protein (TIGR00698 family)</fullName>
    </submittedName>
</protein>
<dbReference type="Pfam" id="PF03601">
    <property type="entry name" value="Cons_hypoth698"/>
    <property type="match status" value="1"/>
</dbReference>
<feature type="transmembrane region" description="Helical" evidence="7">
    <location>
        <begin position="250"/>
        <end position="269"/>
    </location>
</feature>
<feature type="transmembrane region" description="Helical" evidence="7">
    <location>
        <begin position="37"/>
        <end position="55"/>
    </location>
</feature>
<feature type="transmembrane region" description="Helical" evidence="7">
    <location>
        <begin position="126"/>
        <end position="145"/>
    </location>
</feature>
<dbReference type="InterPro" id="IPR018383">
    <property type="entry name" value="UPF0324_pro"/>
</dbReference>
<dbReference type="AlphaFoldDB" id="A0A839SWB9"/>
<keyword evidence="4 7" id="KW-0812">Transmembrane</keyword>
<feature type="transmembrane region" description="Helical" evidence="7">
    <location>
        <begin position="92"/>
        <end position="114"/>
    </location>
</feature>
<sequence length="332" mass="34490">MSASMTDRAIVSVKENFGGTALAAVIAGAATFLAEHYAAPVMLFALLIGMAFNFLATESKCAPGIAFSSKSLLRLAVALLGFRLSLGDIQLLGVWPIVAVFLLVILTLGAGVALSRMVGRKSAFGFLAGGSVAICGASAALAIASVLPQKEGRDRDVLFVVIAVTALSTVAMICYPILFKCLDFSDLETGFLIGATIHDVAQVVGAGYSVSEEAGVVATFVKMVRVALLPIVMLIVMIGFRHSGTARLGLPWFLVCFVAAAILVNLGVIPDAVVAVIKSLSAWLLAIAISAIGIKTNLGEIAKVDGKFVFIVVAETVFLLVLALAAARFLFP</sequence>
<evidence type="ECO:0000256" key="1">
    <source>
        <dbReference type="ARBA" id="ARBA00004651"/>
    </source>
</evidence>